<proteinExistence type="predicted"/>
<dbReference type="RefSeq" id="WP_188477284.1">
    <property type="nucleotide sequence ID" value="NZ_BMFJ01000001.1"/>
</dbReference>
<reference evidence="2" key="1">
    <citation type="journal article" date="2019" name="Int. J. Syst. Evol. Microbiol.">
        <title>The Global Catalogue of Microorganisms (GCM) 10K type strain sequencing project: providing services to taxonomists for standard genome sequencing and annotation.</title>
        <authorList>
            <consortium name="The Broad Institute Genomics Platform"/>
            <consortium name="The Broad Institute Genome Sequencing Center for Infectious Disease"/>
            <person name="Wu L."/>
            <person name="Ma J."/>
        </authorList>
    </citation>
    <scope>NUCLEOTIDE SEQUENCE [LARGE SCALE GENOMIC DNA]</scope>
    <source>
        <strain evidence="2">CGMCC 1.12664</strain>
    </source>
</reference>
<evidence type="ECO:0000313" key="1">
    <source>
        <dbReference type="EMBL" id="GGE30056.1"/>
    </source>
</evidence>
<organism evidence="1 2">
    <name type="scientific">Primorskyibacter flagellatus</name>
    <dbReference type="NCBI Taxonomy" id="1387277"/>
    <lineage>
        <taxon>Bacteria</taxon>
        <taxon>Pseudomonadati</taxon>
        <taxon>Pseudomonadota</taxon>
        <taxon>Alphaproteobacteria</taxon>
        <taxon>Rhodobacterales</taxon>
        <taxon>Roseobacteraceae</taxon>
        <taxon>Primorskyibacter</taxon>
    </lineage>
</organism>
<evidence type="ECO:0000313" key="2">
    <source>
        <dbReference type="Proteomes" id="UP000612855"/>
    </source>
</evidence>
<keyword evidence="2" id="KW-1185">Reference proteome</keyword>
<accession>A0A917A713</accession>
<protein>
    <submittedName>
        <fullName evidence="1">Uncharacterized protein</fullName>
    </submittedName>
</protein>
<gene>
    <name evidence="1" type="ORF">GCM10011360_17680</name>
</gene>
<comment type="caution">
    <text evidence="1">The sequence shown here is derived from an EMBL/GenBank/DDBJ whole genome shotgun (WGS) entry which is preliminary data.</text>
</comment>
<dbReference type="AlphaFoldDB" id="A0A917A713"/>
<dbReference type="EMBL" id="BMFJ01000001">
    <property type="protein sequence ID" value="GGE30056.1"/>
    <property type="molecule type" value="Genomic_DNA"/>
</dbReference>
<dbReference type="Proteomes" id="UP000612855">
    <property type="component" value="Unassembled WGS sequence"/>
</dbReference>
<name>A0A917A713_9RHOB</name>
<sequence>MADIADMSPEERFQLLDQMATDYFGTARWKAAFARKYGLRSSTPVDWMNGRQATPDWTFAAMRDAMDLKKLDAVRRAIEAASGSN</sequence>